<dbReference type="PROSITE" id="PS51186">
    <property type="entry name" value="GNAT"/>
    <property type="match status" value="1"/>
</dbReference>
<protein>
    <submittedName>
        <fullName evidence="2">GNAT family N-acetyltransferase</fullName>
    </submittedName>
</protein>
<sequence length="245" mass="28916">MANIFQEGKIYSDDQVKTIYLTPEEPLVYDANKWMYKEMPAIKDWKQHMEMQQSLHRQQYSDHLAFTFPENTPLSQLWLDEIKSYGFELGCMELYAIEAKNIRRTQNHNIDVKFVTNQTLEDYIKIYRQFSEPFGLKYTEESIRVIRNQFRSENKSRIIAYDNHIPVGILDLIITEKTVEIDGFGVLEDYQRRGIGKTMQSFVADVSEDKVIILIADGEDSAKHMYIKQGYIFISYCYQILKEQA</sequence>
<dbReference type="AlphaFoldDB" id="A0A418IJC5"/>
<dbReference type="InterPro" id="IPR000182">
    <property type="entry name" value="GNAT_dom"/>
</dbReference>
<organism evidence="2 3">
    <name type="scientific">Staphylococcus shinii</name>
    <dbReference type="NCBI Taxonomy" id="2912228"/>
    <lineage>
        <taxon>Bacteria</taxon>
        <taxon>Bacillati</taxon>
        <taxon>Bacillota</taxon>
        <taxon>Bacilli</taxon>
        <taxon>Bacillales</taxon>
        <taxon>Staphylococcaceae</taxon>
        <taxon>Staphylococcus</taxon>
    </lineage>
</organism>
<dbReference type="SUPFAM" id="SSF55729">
    <property type="entry name" value="Acyl-CoA N-acyltransferases (Nat)"/>
    <property type="match status" value="1"/>
</dbReference>
<evidence type="ECO:0000313" key="2">
    <source>
        <dbReference type="EMBL" id="RIN03152.1"/>
    </source>
</evidence>
<dbReference type="InterPro" id="IPR040549">
    <property type="entry name" value="DUF5613"/>
</dbReference>
<dbReference type="Pfam" id="PF00583">
    <property type="entry name" value="Acetyltransf_1"/>
    <property type="match status" value="1"/>
</dbReference>
<accession>A0A418IJC5</accession>
<dbReference type="GO" id="GO:0016747">
    <property type="term" value="F:acyltransferase activity, transferring groups other than amino-acyl groups"/>
    <property type="evidence" value="ECO:0007669"/>
    <property type="project" value="InterPro"/>
</dbReference>
<evidence type="ECO:0000259" key="1">
    <source>
        <dbReference type="PROSITE" id="PS51186"/>
    </source>
</evidence>
<dbReference type="EMBL" id="QXUF01000002">
    <property type="protein sequence ID" value="RIN03152.1"/>
    <property type="molecule type" value="Genomic_DNA"/>
</dbReference>
<keyword evidence="3" id="KW-1185">Reference proteome</keyword>
<dbReference type="InterPro" id="IPR016181">
    <property type="entry name" value="Acyl_CoA_acyltransferase"/>
</dbReference>
<reference evidence="2 3" key="1">
    <citation type="journal article" date="2016" name="Front. Microbiol.">
        <title>Comprehensive Phylogenetic Analysis of Bovine Non-aureus Staphylococci Species Based on Whole-Genome Sequencing.</title>
        <authorList>
            <person name="Naushad S."/>
            <person name="Barkema H.W."/>
            <person name="Luby C."/>
            <person name="Condas L.A."/>
            <person name="Nobrega D.B."/>
            <person name="Carson D.A."/>
            <person name="De Buck J."/>
        </authorList>
    </citation>
    <scope>NUCLEOTIDE SEQUENCE [LARGE SCALE GENOMIC DNA]</scope>
    <source>
        <strain evidence="2 3">SNUC 4554</strain>
    </source>
</reference>
<dbReference type="OrthoDB" id="2213517at2"/>
<name>A0A418IJC5_9STAP</name>
<evidence type="ECO:0000313" key="3">
    <source>
        <dbReference type="Proteomes" id="UP000286317"/>
    </source>
</evidence>
<dbReference type="CDD" id="cd04301">
    <property type="entry name" value="NAT_SF"/>
    <property type="match status" value="1"/>
</dbReference>
<dbReference type="Proteomes" id="UP000286317">
    <property type="component" value="Unassembled WGS sequence"/>
</dbReference>
<dbReference type="Pfam" id="PF18467">
    <property type="entry name" value="DUF5613"/>
    <property type="match status" value="1"/>
</dbReference>
<feature type="domain" description="N-acetyltransferase" evidence="1">
    <location>
        <begin position="110"/>
        <end position="245"/>
    </location>
</feature>
<proteinExistence type="predicted"/>
<dbReference type="RefSeq" id="WP_052253424.1">
    <property type="nucleotide sequence ID" value="NZ_JBQJDE010000001.1"/>
</dbReference>
<dbReference type="Gene3D" id="3.40.630.30">
    <property type="match status" value="1"/>
</dbReference>
<comment type="caution">
    <text evidence="2">The sequence shown here is derived from an EMBL/GenBank/DDBJ whole genome shotgun (WGS) entry which is preliminary data.</text>
</comment>
<gene>
    <name evidence="2" type="ORF">BU112_00510</name>
</gene>